<proteinExistence type="predicted"/>
<keyword evidence="3" id="KW-1185">Reference proteome</keyword>
<evidence type="ECO:0000313" key="3">
    <source>
        <dbReference type="Proteomes" id="UP001341281"/>
    </source>
</evidence>
<feature type="transmembrane region" description="Helical" evidence="1">
    <location>
        <begin position="249"/>
        <end position="273"/>
    </location>
</feature>
<protein>
    <submittedName>
        <fullName evidence="2">Uncharacterized protein</fullName>
    </submittedName>
</protein>
<feature type="transmembrane region" description="Helical" evidence="1">
    <location>
        <begin position="317"/>
        <end position="336"/>
    </location>
</feature>
<dbReference type="Proteomes" id="UP001341281">
    <property type="component" value="Chromosome 07"/>
</dbReference>
<feature type="transmembrane region" description="Helical" evidence="1">
    <location>
        <begin position="90"/>
        <end position="109"/>
    </location>
</feature>
<evidence type="ECO:0000256" key="1">
    <source>
        <dbReference type="SAM" id="Phobius"/>
    </source>
</evidence>
<keyword evidence="1" id="KW-0812">Transmembrane</keyword>
<dbReference type="AlphaFoldDB" id="A0AAQ3UCJ1"/>
<name>A0AAQ3UCJ1_PASNO</name>
<keyword evidence="1" id="KW-1133">Transmembrane helix</keyword>
<keyword evidence="1" id="KW-0472">Membrane</keyword>
<accession>A0AAQ3UCJ1</accession>
<feature type="transmembrane region" description="Helical" evidence="1">
    <location>
        <begin position="198"/>
        <end position="216"/>
    </location>
</feature>
<feature type="transmembrane region" description="Helical" evidence="1">
    <location>
        <begin position="142"/>
        <end position="161"/>
    </location>
</feature>
<dbReference type="EMBL" id="CP144751">
    <property type="protein sequence ID" value="WVZ87257.1"/>
    <property type="molecule type" value="Genomic_DNA"/>
</dbReference>
<feature type="transmembrane region" description="Helical" evidence="1">
    <location>
        <begin position="173"/>
        <end position="192"/>
    </location>
</feature>
<reference evidence="2 3" key="1">
    <citation type="submission" date="2024-02" db="EMBL/GenBank/DDBJ databases">
        <title>High-quality chromosome-scale genome assembly of Pensacola bahiagrass (Paspalum notatum Flugge var. saurae).</title>
        <authorList>
            <person name="Vega J.M."/>
            <person name="Podio M."/>
            <person name="Orjuela J."/>
            <person name="Siena L.A."/>
            <person name="Pessino S.C."/>
            <person name="Combes M.C."/>
            <person name="Mariac C."/>
            <person name="Albertini E."/>
            <person name="Pupilli F."/>
            <person name="Ortiz J.P.A."/>
            <person name="Leblanc O."/>
        </authorList>
    </citation>
    <scope>NUCLEOTIDE SEQUENCE [LARGE SCALE GENOMIC DNA]</scope>
    <source>
        <strain evidence="2">R1</strain>
        <tissue evidence="2">Leaf</tissue>
    </source>
</reference>
<gene>
    <name evidence="2" type="ORF">U9M48_033926</name>
</gene>
<sequence length="397" mass="43488">MQLKPQLVVAEGSSTQRFNLCCGRQLSARVEQRARRRPAGLVIKMHKGDDGDDDAAVFIDVMDAADECPAGVDPLQWRRLNYTCGLRNEAFGGMFLVSLLFIVLAAVVLPRTGTGTPAAPVPAPAVADDGEPLLPPPEQCVSVVWTVSLLLSSYLGFWIYTLSSSHTTTAAAIFIRFSYGAMLAHAAGSLAGPVTGMTLAHLGTACAAGLLGHALAEYRMRDGIERAADEAAARTMAATAEAIDNQSLAFYYSVFVSSMPTLLMAARVVWLVFFPSYSYFPFLLFELNCLVYWTLYFWAIVVALPKALISVHLMMRLMCYHLGSFFLAIILCFVLFPWLWIYYFGLQMMGMAALFGYLLALNTRYKDILLLAREQQQPVSEDIELGGAVQPQTGNDA</sequence>
<evidence type="ECO:0000313" key="2">
    <source>
        <dbReference type="EMBL" id="WVZ87257.1"/>
    </source>
</evidence>
<organism evidence="2 3">
    <name type="scientific">Paspalum notatum var. saurae</name>
    <dbReference type="NCBI Taxonomy" id="547442"/>
    <lineage>
        <taxon>Eukaryota</taxon>
        <taxon>Viridiplantae</taxon>
        <taxon>Streptophyta</taxon>
        <taxon>Embryophyta</taxon>
        <taxon>Tracheophyta</taxon>
        <taxon>Spermatophyta</taxon>
        <taxon>Magnoliopsida</taxon>
        <taxon>Liliopsida</taxon>
        <taxon>Poales</taxon>
        <taxon>Poaceae</taxon>
        <taxon>PACMAD clade</taxon>
        <taxon>Panicoideae</taxon>
        <taxon>Andropogonodae</taxon>
        <taxon>Paspaleae</taxon>
        <taxon>Paspalinae</taxon>
        <taxon>Paspalum</taxon>
    </lineage>
</organism>
<feature type="transmembrane region" description="Helical" evidence="1">
    <location>
        <begin position="279"/>
        <end position="305"/>
    </location>
</feature>
<feature type="transmembrane region" description="Helical" evidence="1">
    <location>
        <begin position="342"/>
        <end position="361"/>
    </location>
</feature>